<organism evidence="3 4">
    <name type="scientific">Dongia soli</name>
    <dbReference type="NCBI Taxonomy" id="600628"/>
    <lineage>
        <taxon>Bacteria</taxon>
        <taxon>Pseudomonadati</taxon>
        <taxon>Pseudomonadota</taxon>
        <taxon>Alphaproteobacteria</taxon>
        <taxon>Rhodospirillales</taxon>
        <taxon>Dongiaceae</taxon>
        <taxon>Dongia</taxon>
    </lineage>
</organism>
<feature type="domain" description="Solute-binding protein family 3/N-terminal" evidence="2">
    <location>
        <begin position="10"/>
        <end position="235"/>
    </location>
</feature>
<dbReference type="SMART" id="SM00062">
    <property type="entry name" value="PBPb"/>
    <property type="match status" value="1"/>
</dbReference>
<dbReference type="PANTHER" id="PTHR35936">
    <property type="entry name" value="MEMBRANE-BOUND LYTIC MUREIN TRANSGLYCOSYLASE F"/>
    <property type="match status" value="1"/>
</dbReference>
<evidence type="ECO:0000259" key="2">
    <source>
        <dbReference type="SMART" id="SM00062"/>
    </source>
</evidence>
<reference evidence="3 4" key="1">
    <citation type="journal article" date="2016" name="Antonie Van Leeuwenhoek">
        <title>Dongia soli sp. nov., isolated from soil from Dokdo, Korea.</title>
        <authorList>
            <person name="Kim D.U."/>
            <person name="Lee H."/>
            <person name="Kim H."/>
            <person name="Kim S.G."/>
            <person name="Ka J.O."/>
        </authorList>
    </citation>
    <scope>NUCLEOTIDE SEQUENCE [LARGE SCALE GENOMIC DNA]</scope>
    <source>
        <strain evidence="3 4">D78</strain>
    </source>
</reference>
<gene>
    <name evidence="3" type="ORF">SMD27_10825</name>
</gene>
<evidence type="ECO:0000256" key="1">
    <source>
        <dbReference type="ARBA" id="ARBA00022729"/>
    </source>
</evidence>
<dbReference type="InterPro" id="IPR001638">
    <property type="entry name" value="Solute-binding_3/MltF_N"/>
</dbReference>
<protein>
    <submittedName>
        <fullName evidence="3">Transporter substrate-binding domain-containing protein</fullName>
    </submittedName>
</protein>
<comment type="caution">
    <text evidence="3">The sequence shown here is derived from an EMBL/GenBank/DDBJ whole genome shotgun (WGS) entry which is preliminary data.</text>
</comment>
<keyword evidence="4" id="KW-1185">Reference proteome</keyword>
<proteinExistence type="predicted"/>
<dbReference type="PANTHER" id="PTHR35936:SF19">
    <property type="entry name" value="AMINO-ACID-BINDING PROTEIN YXEM-RELATED"/>
    <property type="match status" value="1"/>
</dbReference>
<dbReference type="SUPFAM" id="SSF53850">
    <property type="entry name" value="Periplasmic binding protein-like II"/>
    <property type="match status" value="1"/>
</dbReference>
<dbReference type="Proteomes" id="UP001279642">
    <property type="component" value="Unassembled WGS sequence"/>
</dbReference>
<dbReference type="Pfam" id="PF00497">
    <property type="entry name" value="SBP_bac_3"/>
    <property type="match status" value="1"/>
</dbReference>
<keyword evidence="1" id="KW-0732">Signal</keyword>
<name>A0ABU5EBA8_9PROT</name>
<dbReference type="Gene3D" id="3.40.190.10">
    <property type="entry name" value="Periplasmic binding protein-like II"/>
    <property type="match status" value="2"/>
</dbReference>
<evidence type="ECO:0000313" key="4">
    <source>
        <dbReference type="Proteomes" id="UP001279642"/>
    </source>
</evidence>
<accession>A0ABU5EBA8</accession>
<evidence type="ECO:0000313" key="3">
    <source>
        <dbReference type="EMBL" id="MDY0883339.1"/>
    </source>
</evidence>
<dbReference type="EMBL" id="JAXCLW010000002">
    <property type="protein sequence ID" value="MDY0883339.1"/>
    <property type="molecule type" value="Genomic_DNA"/>
</dbReference>
<dbReference type="RefSeq" id="WP_320508377.1">
    <property type="nucleotide sequence ID" value="NZ_JAXCLW010000002.1"/>
</dbReference>
<sequence length="243" mass="28002">MRNELGCNRPIRVAFYEFGTLYHKGQGIDADIIHEIARRTGCVFEESVVTTSEIWQEIENGELDMTTSGILTPAREKIAMFAPYLAFENMVVMRASLAEDIHEFDDIIRHRDWRLGIVQGFRHGPYYDFHLKAIKDRRRVVAYPDQQSLYNGLVHGQVQLILSPEINLAFYLTDKSALTDFSLLDLSPAPPVIHALVFSRRSFAPAMANAWLRLIEEMRLDGTLQTIYRTRLPQPMSDRLLEF</sequence>